<comment type="caution">
    <text evidence="2">The sequence shown here is derived from an EMBL/GenBank/DDBJ whole genome shotgun (WGS) entry which is preliminary data.</text>
</comment>
<evidence type="ECO:0000256" key="1">
    <source>
        <dbReference type="SAM" id="MobiDB-lite"/>
    </source>
</evidence>
<evidence type="ECO:0000313" key="2">
    <source>
        <dbReference type="EMBL" id="KAF2886944.1"/>
    </source>
</evidence>
<proteinExistence type="predicted"/>
<organism evidence="2 3">
    <name type="scientific">Ignelater luminosus</name>
    <name type="common">Cucubano</name>
    <name type="synonym">Pyrophorus luminosus</name>
    <dbReference type="NCBI Taxonomy" id="2038154"/>
    <lineage>
        <taxon>Eukaryota</taxon>
        <taxon>Metazoa</taxon>
        <taxon>Ecdysozoa</taxon>
        <taxon>Arthropoda</taxon>
        <taxon>Hexapoda</taxon>
        <taxon>Insecta</taxon>
        <taxon>Pterygota</taxon>
        <taxon>Neoptera</taxon>
        <taxon>Endopterygota</taxon>
        <taxon>Coleoptera</taxon>
        <taxon>Polyphaga</taxon>
        <taxon>Elateriformia</taxon>
        <taxon>Elateroidea</taxon>
        <taxon>Elateridae</taxon>
        <taxon>Agrypninae</taxon>
        <taxon>Pyrophorini</taxon>
        <taxon>Ignelater</taxon>
    </lineage>
</organism>
<keyword evidence="3" id="KW-1185">Reference proteome</keyword>
<feature type="region of interest" description="Disordered" evidence="1">
    <location>
        <begin position="34"/>
        <end position="80"/>
    </location>
</feature>
<dbReference type="AlphaFoldDB" id="A0A8K0CGJ9"/>
<reference evidence="2" key="1">
    <citation type="submission" date="2019-08" db="EMBL/GenBank/DDBJ databases">
        <title>The genome of the North American firefly Photinus pyralis.</title>
        <authorList>
            <consortium name="Photinus pyralis genome working group"/>
            <person name="Fallon T.R."/>
            <person name="Sander Lower S.E."/>
            <person name="Weng J.-K."/>
        </authorList>
    </citation>
    <scope>NUCLEOTIDE SEQUENCE</scope>
    <source>
        <strain evidence="2">TRF0915ILg1</strain>
        <tissue evidence="2">Whole body</tissue>
    </source>
</reference>
<gene>
    <name evidence="2" type="ORF">ILUMI_19229</name>
</gene>
<protein>
    <submittedName>
        <fullName evidence="2">Uncharacterized protein</fullName>
    </submittedName>
</protein>
<sequence length="80" mass="8608">MFLVAALPSTHLYQTSDVFHCVHFECPSCDKEDLSNWATSSPKSSTTDALSAQSSTDAIQPTETATEAEELTLDSPDSPD</sequence>
<feature type="compositionally biased region" description="Polar residues" evidence="1">
    <location>
        <begin position="36"/>
        <end position="61"/>
    </location>
</feature>
<name>A0A8K0CGJ9_IGNLU</name>
<feature type="compositionally biased region" description="Acidic residues" evidence="1">
    <location>
        <begin position="66"/>
        <end position="80"/>
    </location>
</feature>
<dbReference type="EMBL" id="VTPC01085897">
    <property type="protein sequence ID" value="KAF2886944.1"/>
    <property type="molecule type" value="Genomic_DNA"/>
</dbReference>
<accession>A0A8K0CGJ9</accession>
<evidence type="ECO:0000313" key="3">
    <source>
        <dbReference type="Proteomes" id="UP000801492"/>
    </source>
</evidence>
<dbReference type="Proteomes" id="UP000801492">
    <property type="component" value="Unassembled WGS sequence"/>
</dbReference>